<dbReference type="OrthoDB" id="9786494at2"/>
<dbReference type="NCBIfam" id="NF033855">
    <property type="entry name" value="tRNA_MNMC2"/>
    <property type="match status" value="1"/>
</dbReference>
<dbReference type="InterPro" id="IPR008471">
    <property type="entry name" value="MnmC-like_methylTransf"/>
</dbReference>
<dbReference type="Pfam" id="PF05430">
    <property type="entry name" value="Methyltransf_30"/>
    <property type="match status" value="1"/>
</dbReference>
<gene>
    <name evidence="2" type="ORF">SAMN05444008_11772</name>
</gene>
<dbReference type="AlphaFoldDB" id="A0A1M5GV14"/>
<dbReference type="GO" id="GO:0004808">
    <property type="term" value="F:tRNA (5-methylaminomethyl-2-thiouridylate)(34)-methyltransferase activity"/>
    <property type="evidence" value="ECO:0007669"/>
    <property type="project" value="InterPro"/>
</dbReference>
<dbReference type="InterPro" id="IPR029063">
    <property type="entry name" value="SAM-dependent_MTases_sf"/>
</dbReference>
<evidence type="ECO:0000313" key="3">
    <source>
        <dbReference type="Proteomes" id="UP000184368"/>
    </source>
</evidence>
<keyword evidence="2" id="KW-0808">Transferase</keyword>
<dbReference type="RefSeq" id="WP_073046642.1">
    <property type="nucleotide sequence ID" value="NZ_FQUO01000017.1"/>
</dbReference>
<dbReference type="PANTHER" id="PTHR39963:SF1">
    <property type="entry name" value="MNMC-LIKE METHYLTRANSFERASE DOMAIN-CONTAINING PROTEIN"/>
    <property type="match status" value="1"/>
</dbReference>
<dbReference type="GO" id="GO:0032259">
    <property type="term" value="P:methylation"/>
    <property type="evidence" value="ECO:0007669"/>
    <property type="project" value="UniProtKB-KW"/>
</dbReference>
<proteinExistence type="predicted"/>
<reference evidence="2 3" key="1">
    <citation type="submission" date="2016-11" db="EMBL/GenBank/DDBJ databases">
        <authorList>
            <person name="Jaros S."/>
            <person name="Januszkiewicz K."/>
            <person name="Wedrychowicz H."/>
        </authorList>
    </citation>
    <scope>NUCLEOTIDE SEQUENCE [LARGE SCALE GENOMIC DNA]</scope>
    <source>
        <strain evidence="2 3">DSM 26897</strain>
    </source>
</reference>
<dbReference type="SUPFAM" id="SSF53335">
    <property type="entry name" value="S-adenosyl-L-methionine-dependent methyltransferases"/>
    <property type="match status" value="1"/>
</dbReference>
<dbReference type="GO" id="GO:0016645">
    <property type="term" value="F:oxidoreductase activity, acting on the CH-NH group of donors"/>
    <property type="evidence" value="ECO:0007669"/>
    <property type="project" value="InterPro"/>
</dbReference>
<sequence length="233" mass="25716">MKRQIILTKDGSHTVEIPELQVAYHSHNGALQESVHVFIEAGLRFVAGHTGQANTASTPLRIFEMGFGTGLNAYLTALEAYKLQIPIHYTAIEPYPLGSEEIALLNYAATEADRELFSQLHQAPWQEDVPITPLFTLHKQQTALFQFNIAAPVHLIYYDAFAPSAQPELWTESTFSQLHRMLVPGGVLVTYCSKSVVRRAMQAAGFTVTKIPGPRGKREMVRASTPCPPEGGT</sequence>
<keyword evidence="2" id="KW-0489">Methyltransferase</keyword>
<dbReference type="InterPro" id="IPR047785">
    <property type="entry name" value="tRNA_MNMC2"/>
</dbReference>
<evidence type="ECO:0000259" key="1">
    <source>
        <dbReference type="Pfam" id="PF05430"/>
    </source>
</evidence>
<protein>
    <submittedName>
        <fullName evidence="2">tRNA U34 5-methylaminomethyl-2-thiouridine-forming methyltransferase MnmC</fullName>
    </submittedName>
</protein>
<name>A0A1M5GV14_9BACT</name>
<accession>A0A1M5GV14</accession>
<dbReference type="Proteomes" id="UP000184368">
    <property type="component" value="Unassembled WGS sequence"/>
</dbReference>
<organism evidence="2 3">
    <name type="scientific">Cnuella takakiae</name>
    <dbReference type="NCBI Taxonomy" id="1302690"/>
    <lineage>
        <taxon>Bacteria</taxon>
        <taxon>Pseudomonadati</taxon>
        <taxon>Bacteroidota</taxon>
        <taxon>Chitinophagia</taxon>
        <taxon>Chitinophagales</taxon>
        <taxon>Chitinophagaceae</taxon>
        <taxon>Cnuella</taxon>
    </lineage>
</organism>
<keyword evidence="3" id="KW-1185">Reference proteome</keyword>
<dbReference type="Gene3D" id="3.40.50.150">
    <property type="entry name" value="Vaccinia Virus protein VP39"/>
    <property type="match status" value="1"/>
</dbReference>
<evidence type="ECO:0000313" key="2">
    <source>
        <dbReference type="EMBL" id="SHG07604.1"/>
    </source>
</evidence>
<dbReference type="STRING" id="1302690.BUE76_02420"/>
<dbReference type="PANTHER" id="PTHR39963">
    <property type="entry name" value="SLL0983 PROTEIN"/>
    <property type="match status" value="1"/>
</dbReference>
<dbReference type="EMBL" id="FQUO01000017">
    <property type="protein sequence ID" value="SHG07604.1"/>
    <property type="molecule type" value="Genomic_DNA"/>
</dbReference>
<feature type="domain" description="MnmC-like methyltransferase" evidence="1">
    <location>
        <begin position="151"/>
        <end position="225"/>
    </location>
</feature>